<organism evidence="2 3">
    <name type="scientific">Cymbomonas tetramitiformis</name>
    <dbReference type="NCBI Taxonomy" id="36881"/>
    <lineage>
        <taxon>Eukaryota</taxon>
        <taxon>Viridiplantae</taxon>
        <taxon>Chlorophyta</taxon>
        <taxon>Pyramimonadophyceae</taxon>
        <taxon>Pyramimonadales</taxon>
        <taxon>Pyramimonadaceae</taxon>
        <taxon>Cymbomonas</taxon>
    </lineage>
</organism>
<accession>A0AAE0BSZ9</accession>
<feature type="compositionally biased region" description="Basic and acidic residues" evidence="1">
    <location>
        <begin position="21"/>
        <end position="33"/>
    </location>
</feature>
<keyword evidence="3" id="KW-1185">Reference proteome</keyword>
<evidence type="ECO:0000313" key="3">
    <source>
        <dbReference type="Proteomes" id="UP001190700"/>
    </source>
</evidence>
<gene>
    <name evidence="2" type="ORF">CYMTET_48066</name>
</gene>
<name>A0AAE0BSZ9_9CHLO</name>
<reference evidence="2 3" key="1">
    <citation type="journal article" date="2015" name="Genome Biol. Evol.">
        <title>Comparative Genomics of a Bacterivorous Green Alga Reveals Evolutionary Causalities and Consequences of Phago-Mixotrophic Mode of Nutrition.</title>
        <authorList>
            <person name="Burns J.A."/>
            <person name="Paasch A."/>
            <person name="Narechania A."/>
            <person name="Kim E."/>
        </authorList>
    </citation>
    <scope>NUCLEOTIDE SEQUENCE [LARGE SCALE GENOMIC DNA]</scope>
    <source>
        <strain evidence="2 3">PLY_AMNH</strain>
    </source>
</reference>
<feature type="region of interest" description="Disordered" evidence="1">
    <location>
        <begin position="1"/>
        <end position="122"/>
    </location>
</feature>
<feature type="compositionally biased region" description="Low complexity" evidence="1">
    <location>
        <begin position="7"/>
        <end position="20"/>
    </location>
</feature>
<proteinExistence type="predicted"/>
<dbReference type="Proteomes" id="UP001190700">
    <property type="component" value="Unassembled WGS sequence"/>
</dbReference>
<feature type="compositionally biased region" description="Low complexity" evidence="1">
    <location>
        <begin position="107"/>
        <end position="122"/>
    </location>
</feature>
<protein>
    <recommendedName>
        <fullName evidence="4">ADP-ribosylation factor-like protein 6-interacting protein 4</fullName>
    </recommendedName>
</protein>
<feature type="compositionally biased region" description="Basic residues" evidence="1">
    <location>
        <begin position="53"/>
        <end position="83"/>
    </location>
</feature>
<comment type="caution">
    <text evidence="2">The sequence shown here is derived from an EMBL/GenBank/DDBJ whole genome shotgun (WGS) entry which is preliminary data.</text>
</comment>
<evidence type="ECO:0000256" key="1">
    <source>
        <dbReference type="SAM" id="MobiDB-lite"/>
    </source>
</evidence>
<feature type="compositionally biased region" description="Basic and acidic residues" evidence="1">
    <location>
        <begin position="84"/>
        <end position="94"/>
    </location>
</feature>
<evidence type="ECO:0008006" key="4">
    <source>
        <dbReference type="Google" id="ProtNLM"/>
    </source>
</evidence>
<dbReference type="AlphaFoldDB" id="A0AAE0BSZ9"/>
<dbReference type="EMBL" id="LGRX02033210">
    <property type="protein sequence ID" value="KAK3242233.1"/>
    <property type="molecule type" value="Genomic_DNA"/>
</dbReference>
<evidence type="ECO:0000313" key="2">
    <source>
        <dbReference type="EMBL" id="KAK3242233.1"/>
    </source>
</evidence>
<sequence length="235" mass="26343">MEDEIHSTSSSDSSKSSNSGSKRDSLRNRKADEIEGTELMGKRKRQVTENEKAKRHKSKDKKKRKERKRHKDKKSKKDKKLKKDKKEKSHKIDTKGCSVDASPNIVSQATSSTPANSAPAGGASLLSAPRLCSSEVPSRRPMGPATQATAEKTAAEVTKVYDAELGRYRLVRGDGQIVEQCVSRQEQQRIMHHILGLDINDWYGQPQGYDEADTWYVYLMPLQKIQLGGSHALFF</sequence>